<reference evidence="2 3" key="1">
    <citation type="journal article" date="2014" name="Front. Microbiol.">
        <title>Population and genomic analysis of the genus Halorubrum.</title>
        <authorList>
            <person name="Fullmer M.S."/>
            <person name="Soucy S.M."/>
            <person name="Swithers K.S."/>
            <person name="Makkay A.M."/>
            <person name="Wheeler R."/>
            <person name="Ventosa A."/>
            <person name="Gogarten J.P."/>
            <person name="Papke R.T."/>
        </authorList>
    </citation>
    <scope>NUCLEOTIDE SEQUENCE [LARGE SCALE GENOMIC DNA]</scope>
    <source>
        <strain evidence="2 3">Cb34</strain>
    </source>
</reference>
<feature type="region of interest" description="Disordered" evidence="1">
    <location>
        <begin position="34"/>
        <end position="61"/>
    </location>
</feature>
<protein>
    <submittedName>
        <fullName evidence="2">Uncharacterized protein</fullName>
    </submittedName>
</protein>
<comment type="caution">
    <text evidence="2">The sequence shown here is derived from an EMBL/GenBank/DDBJ whole genome shotgun (WGS) entry which is preliminary data.</text>
</comment>
<proteinExistence type="predicted"/>
<dbReference type="EMBL" id="NHPJ01000072">
    <property type="protein sequence ID" value="OYR56975.1"/>
    <property type="molecule type" value="Genomic_DNA"/>
</dbReference>
<sequence length="256" mass="27955">MQYSNDDLEALHNAARTRTVLTVIAAQTGVIEKPELTASQHPDDADSQATTRVHREGTTTSNIRAVTGLSNDEVNYELRKLKGTTTESITTQLIETRQQGTDDTGRQLPKLIVLTDAGEQAFDHGVVETESLATSPAPDWLPDASTDDQIEAVAERLDQHEVLLNELTHHIGFALFTELLSEDISAPQHGTPAGDRSDYPVLDRSTVAADPDAAQQFVAADAYSLLDALERLRTGQRAMKHALDDLDADPTDYIEQ</sequence>
<dbReference type="AlphaFoldDB" id="A0A256IKC8"/>
<dbReference type="Proteomes" id="UP000216308">
    <property type="component" value="Unassembled WGS sequence"/>
</dbReference>
<organism evidence="2 3">
    <name type="scientific">Halorubrum halodurans</name>
    <dbReference type="NCBI Taxonomy" id="1383851"/>
    <lineage>
        <taxon>Archaea</taxon>
        <taxon>Methanobacteriati</taxon>
        <taxon>Methanobacteriota</taxon>
        <taxon>Stenosarchaea group</taxon>
        <taxon>Halobacteria</taxon>
        <taxon>Halobacteriales</taxon>
        <taxon>Haloferacaceae</taxon>
        <taxon>Halorubrum</taxon>
    </lineage>
</organism>
<evidence type="ECO:0000313" key="2">
    <source>
        <dbReference type="EMBL" id="OYR56975.1"/>
    </source>
</evidence>
<evidence type="ECO:0000256" key="1">
    <source>
        <dbReference type="SAM" id="MobiDB-lite"/>
    </source>
</evidence>
<evidence type="ECO:0000313" key="3">
    <source>
        <dbReference type="Proteomes" id="UP000216308"/>
    </source>
</evidence>
<gene>
    <name evidence="2" type="ORF">DJ70_07105</name>
</gene>
<keyword evidence="3" id="KW-1185">Reference proteome</keyword>
<accession>A0A256IKC8</accession>
<name>A0A256IKC8_9EURY</name>